<evidence type="ECO:0000313" key="12">
    <source>
        <dbReference type="EMBL" id="AJE03886.1"/>
    </source>
</evidence>
<protein>
    <submittedName>
        <fullName evidence="12">Cytochrome C</fullName>
    </submittedName>
</protein>
<keyword evidence="3" id="KW-0813">Transport</keyword>
<dbReference type="InterPro" id="IPR036909">
    <property type="entry name" value="Cyt_c-like_dom_sf"/>
</dbReference>
<keyword evidence="6" id="KW-0249">Electron transport</keyword>
<comment type="subcellular location">
    <subcellularLocation>
        <location evidence="1">Cellular thylakoid lumen</location>
    </subcellularLocation>
</comment>
<evidence type="ECO:0000256" key="2">
    <source>
        <dbReference type="ARBA" id="ARBA00009650"/>
    </source>
</evidence>
<keyword evidence="7 9" id="KW-0408">Iron</keyword>
<keyword evidence="8" id="KW-0793">Thylakoid</keyword>
<evidence type="ECO:0000256" key="8">
    <source>
        <dbReference type="ARBA" id="ARBA00023078"/>
    </source>
</evidence>
<dbReference type="RefSeq" id="WP_039743336.1">
    <property type="nucleotide sequence ID" value="NZ_CP009788.1"/>
</dbReference>
<dbReference type="AlphaFoldDB" id="A0A0B5BIM3"/>
<dbReference type="PROSITE" id="PS51007">
    <property type="entry name" value="CYTC"/>
    <property type="match status" value="1"/>
</dbReference>
<feature type="chain" id="PRO_5002099034" evidence="10">
    <location>
        <begin position="19"/>
        <end position="106"/>
    </location>
</feature>
<evidence type="ECO:0000256" key="1">
    <source>
        <dbReference type="ARBA" id="ARBA00004518"/>
    </source>
</evidence>
<evidence type="ECO:0000256" key="3">
    <source>
        <dbReference type="ARBA" id="ARBA00022448"/>
    </source>
</evidence>
<evidence type="ECO:0000313" key="13">
    <source>
        <dbReference type="Proteomes" id="UP000057609"/>
    </source>
</evidence>
<feature type="signal peptide" evidence="10">
    <location>
        <begin position="1"/>
        <end position="18"/>
    </location>
</feature>
<evidence type="ECO:0000256" key="4">
    <source>
        <dbReference type="ARBA" id="ARBA00022617"/>
    </source>
</evidence>
<dbReference type="KEGG" id="gpi:GPICK_11460"/>
<evidence type="ECO:0000256" key="7">
    <source>
        <dbReference type="ARBA" id="ARBA00023004"/>
    </source>
</evidence>
<name>A0A0B5BIM3_9BACT</name>
<dbReference type="HOGENOM" id="CLU_101159_3_0_7"/>
<accession>A0A0B5BIM3</accession>
<organism evidence="12 13">
    <name type="scientific">Geobacter pickeringii</name>
    <dbReference type="NCBI Taxonomy" id="345632"/>
    <lineage>
        <taxon>Bacteria</taxon>
        <taxon>Pseudomonadati</taxon>
        <taxon>Thermodesulfobacteriota</taxon>
        <taxon>Desulfuromonadia</taxon>
        <taxon>Geobacterales</taxon>
        <taxon>Geobacteraceae</taxon>
        <taxon>Geobacter</taxon>
    </lineage>
</organism>
<gene>
    <name evidence="12" type="ORF">GPICK_11460</name>
</gene>
<dbReference type="SUPFAM" id="SSF46626">
    <property type="entry name" value="Cytochrome c"/>
    <property type="match status" value="1"/>
</dbReference>
<feature type="domain" description="Cytochrome c" evidence="11">
    <location>
        <begin position="24"/>
        <end position="105"/>
    </location>
</feature>
<dbReference type="InterPro" id="IPR009056">
    <property type="entry name" value="Cyt_c-like_dom"/>
</dbReference>
<keyword evidence="10" id="KW-0732">Signal</keyword>
<dbReference type="PANTHER" id="PTHR34688:SF2">
    <property type="entry name" value="CYTOCHROME C6, CHLOROPLASTIC"/>
    <property type="match status" value="1"/>
</dbReference>
<comment type="similarity">
    <text evidence="2">Belongs to the cytochrome c family. PetJ subfamily.</text>
</comment>
<dbReference type="Gene3D" id="1.10.760.10">
    <property type="entry name" value="Cytochrome c-like domain"/>
    <property type="match status" value="1"/>
</dbReference>
<dbReference type="GO" id="GO:0005506">
    <property type="term" value="F:iron ion binding"/>
    <property type="evidence" value="ECO:0007669"/>
    <property type="project" value="InterPro"/>
</dbReference>
<dbReference type="STRING" id="345632.GPICK_11460"/>
<dbReference type="InterPro" id="IPR023655">
    <property type="entry name" value="Cyt_C6"/>
</dbReference>
<sequence length="106" mass="10726">MRRRGAWAAMAAGMALLAAGCGRGGGATGAALFATHCAGCHPDGGNTVNPKKTLRPADRQANGIRTADDVAAFIRNPGQGMPAFPPGVIPPGDARRIGAYVIAAFR</sequence>
<dbReference type="GO" id="GO:0031979">
    <property type="term" value="C:plasma membrane-derived thylakoid lumen"/>
    <property type="evidence" value="ECO:0007669"/>
    <property type="project" value="UniProtKB-SubCell"/>
</dbReference>
<evidence type="ECO:0000256" key="5">
    <source>
        <dbReference type="ARBA" id="ARBA00022723"/>
    </source>
</evidence>
<keyword evidence="5 9" id="KW-0479">Metal-binding</keyword>
<dbReference type="PANTHER" id="PTHR34688">
    <property type="entry name" value="CYTOCHROME C6, CHLOROPLASTIC"/>
    <property type="match status" value="1"/>
</dbReference>
<dbReference type="GO" id="GO:0020037">
    <property type="term" value="F:heme binding"/>
    <property type="evidence" value="ECO:0007669"/>
    <property type="project" value="InterPro"/>
</dbReference>
<keyword evidence="13" id="KW-1185">Reference proteome</keyword>
<evidence type="ECO:0000256" key="6">
    <source>
        <dbReference type="ARBA" id="ARBA00022982"/>
    </source>
</evidence>
<evidence type="ECO:0000256" key="10">
    <source>
        <dbReference type="SAM" id="SignalP"/>
    </source>
</evidence>
<reference evidence="12 13" key="1">
    <citation type="journal article" date="2015" name="Genome Announc.">
        <title>Complete Genome of Geobacter pickeringii G13T, a Metal-Reducing Isolate from Sedimentary Kaolin Deposits.</title>
        <authorList>
            <person name="Badalamenti J.P."/>
            <person name="Bond D.R."/>
        </authorList>
    </citation>
    <scope>NUCLEOTIDE SEQUENCE [LARGE SCALE GENOMIC DNA]</scope>
    <source>
        <strain evidence="12 13">G13</strain>
    </source>
</reference>
<dbReference type="OrthoDB" id="5397812at2"/>
<dbReference type="GO" id="GO:0009055">
    <property type="term" value="F:electron transfer activity"/>
    <property type="evidence" value="ECO:0007669"/>
    <property type="project" value="InterPro"/>
</dbReference>
<keyword evidence="4 9" id="KW-0349">Heme</keyword>
<evidence type="ECO:0000259" key="11">
    <source>
        <dbReference type="PROSITE" id="PS51007"/>
    </source>
</evidence>
<proteinExistence type="inferred from homology"/>
<dbReference type="EMBL" id="CP009788">
    <property type="protein sequence ID" value="AJE03886.1"/>
    <property type="molecule type" value="Genomic_DNA"/>
</dbReference>
<dbReference type="Proteomes" id="UP000057609">
    <property type="component" value="Chromosome"/>
</dbReference>
<dbReference type="PROSITE" id="PS51257">
    <property type="entry name" value="PROKAR_LIPOPROTEIN"/>
    <property type="match status" value="1"/>
</dbReference>
<evidence type="ECO:0000256" key="9">
    <source>
        <dbReference type="PROSITE-ProRule" id="PRU00433"/>
    </source>
</evidence>
<dbReference type="Pfam" id="PF13442">
    <property type="entry name" value="Cytochrome_CBB3"/>
    <property type="match status" value="1"/>
</dbReference>